<keyword evidence="1" id="KW-0812">Transmembrane</keyword>
<evidence type="ECO:0008006" key="4">
    <source>
        <dbReference type="Google" id="ProtNLM"/>
    </source>
</evidence>
<proteinExistence type="predicted"/>
<feature type="transmembrane region" description="Helical" evidence="1">
    <location>
        <begin position="106"/>
        <end position="126"/>
    </location>
</feature>
<name>A0A2T0VFU5_9MICO</name>
<feature type="transmembrane region" description="Helical" evidence="1">
    <location>
        <begin position="80"/>
        <end position="100"/>
    </location>
</feature>
<keyword evidence="3" id="KW-1185">Reference proteome</keyword>
<dbReference type="EMBL" id="PVTL01000003">
    <property type="protein sequence ID" value="PRY69065.1"/>
    <property type="molecule type" value="Genomic_DNA"/>
</dbReference>
<feature type="transmembrane region" description="Helical" evidence="1">
    <location>
        <begin position="48"/>
        <end position="68"/>
    </location>
</feature>
<evidence type="ECO:0000313" key="2">
    <source>
        <dbReference type="EMBL" id="PRY69065.1"/>
    </source>
</evidence>
<dbReference type="Proteomes" id="UP000237983">
    <property type="component" value="Unassembled WGS sequence"/>
</dbReference>
<dbReference type="RefSeq" id="WP_106211319.1">
    <property type="nucleotide sequence ID" value="NZ_PVTL01000003.1"/>
</dbReference>
<accession>A0A2T0VFU5</accession>
<comment type="caution">
    <text evidence="2">The sequence shown here is derived from an EMBL/GenBank/DDBJ whole genome shotgun (WGS) entry which is preliminary data.</text>
</comment>
<keyword evidence="1" id="KW-0472">Membrane</keyword>
<dbReference type="AlphaFoldDB" id="A0A2T0VFU5"/>
<sequence length="130" mass="13899">MPTIVAFVACVLLLGLVGLQIALLAGVPLGRFAWGGRDDVLPTEKRSNAILAIVLYLFFALVILQGVAVVEPFSLLVGQIAIWLLTAYFFVAFIFSAMSTSRHEQILMSIVNVVLAALTLIVAIAGRATL</sequence>
<organism evidence="2 3">
    <name type="scientific">Glaciihabitans tibetensis</name>
    <dbReference type="NCBI Taxonomy" id="1266600"/>
    <lineage>
        <taxon>Bacteria</taxon>
        <taxon>Bacillati</taxon>
        <taxon>Actinomycetota</taxon>
        <taxon>Actinomycetes</taxon>
        <taxon>Micrococcales</taxon>
        <taxon>Microbacteriaceae</taxon>
        <taxon>Glaciihabitans</taxon>
    </lineage>
</organism>
<keyword evidence="1" id="KW-1133">Transmembrane helix</keyword>
<dbReference type="OrthoDB" id="1524823at2"/>
<evidence type="ECO:0000313" key="3">
    <source>
        <dbReference type="Proteomes" id="UP000237983"/>
    </source>
</evidence>
<evidence type="ECO:0000256" key="1">
    <source>
        <dbReference type="SAM" id="Phobius"/>
    </source>
</evidence>
<reference evidence="2 3" key="1">
    <citation type="submission" date="2018-03" db="EMBL/GenBank/DDBJ databases">
        <title>Genomic Encyclopedia of Type Strains, Phase III (KMG-III): the genomes of soil and plant-associated and newly described type strains.</title>
        <authorList>
            <person name="Whitman W."/>
        </authorList>
    </citation>
    <scope>NUCLEOTIDE SEQUENCE [LARGE SCALE GENOMIC DNA]</scope>
    <source>
        <strain evidence="2 3">CGMCC 1.12484</strain>
    </source>
</reference>
<protein>
    <recommendedName>
        <fullName evidence="4">DoxX-like protein</fullName>
    </recommendedName>
</protein>
<gene>
    <name evidence="2" type="ORF">B0I08_103271</name>
</gene>